<sequence length="101" mass="11489">MKFLEMIVTMVLAITLSYIVGKYDYFPTMSRSISATPYEYFVFAQQSPFVFCLSTDCKGGPLPKIFTIHGLWPSNKSGYIGPCSSVNFNRSVVYLSYLHIY</sequence>
<evidence type="ECO:0000256" key="2">
    <source>
        <dbReference type="ARBA" id="ARBA00022722"/>
    </source>
</evidence>
<comment type="similarity">
    <text evidence="1 7">Belongs to the RNase T2 family.</text>
</comment>
<evidence type="ECO:0000256" key="7">
    <source>
        <dbReference type="RuleBase" id="RU004328"/>
    </source>
</evidence>
<evidence type="ECO:0000256" key="8">
    <source>
        <dbReference type="SAM" id="Phobius"/>
    </source>
</evidence>
<dbReference type="GO" id="GO:0003723">
    <property type="term" value="F:RNA binding"/>
    <property type="evidence" value="ECO:0007669"/>
    <property type="project" value="InterPro"/>
</dbReference>
<dbReference type="InterPro" id="IPR001568">
    <property type="entry name" value="RNase_T2-like"/>
</dbReference>
<accession>A0A6J5YBH1</accession>
<evidence type="ECO:0000256" key="6">
    <source>
        <dbReference type="ARBA" id="ARBA00025641"/>
    </source>
</evidence>
<dbReference type="Pfam" id="PF00445">
    <property type="entry name" value="Ribonuclease_T2"/>
    <property type="match status" value="1"/>
</dbReference>
<dbReference type="OrthoDB" id="1706374at2759"/>
<dbReference type="AlphaFoldDB" id="A0A6J5YBH1"/>
<dbReference type="PROSITE" id="PS00530">
    <property type="entry name" value="RNASE_T2_1"/>
    <property type="match status" value="1"/>
</dbReference>
<reference evidence="10" key="1">
    <citation type="journal article" date="2020" name="Genome Biol.">
        <title>Gamete binning: chromosome-level and haplotype-resolved genome assembly enabled by high-throughput single-cell sequencing of gamete genomes.</title>
        <authorList>
            <person name="Campoy J.A."/>
            <person name="Sun H."/>
            <person name="Goel M."/>
            <person name="Jiao W.-B."/>
            <person name="Folz-Donahue K."/>
            <person name="Wang N."/>
            <person name="Rubio M."/>
            <person name="Liu C."/>
            <person name="Kukat C."/>
            <person name="Ruiz D."/>
            <person name="Huettel B."/>
            <person name="Schneeberger K."/>
        </authorList>
    </citation>
    <scope>NUCLEOTIDE SEQUENCE [LARGE SCALE GENOMIC DNA]</scope>
    <source>
        <strain evidence="10">cv. Rojo Pasion</strain>
    </source>
</reference>
<dbReference type="SUPFAM" id="SSF55895">
    <property type="entry name" value="Ribonuclease Rh-like"/>
    <property type="match status" value="1"/>
</dbReference>
<proteinExistence type="inferred from homology"/>
<dbReference type="GO" id="GO:0033897">
    <property type="term" value="F:ribonuclease T2 activity"/>
    <property type="evidence" value="ECO:0007669"/>
    <property type="project" value="InterPro"/>
</dbReference>
<gene>
    <name evidence="9" type="ORF">ORAREDHAP_LOCUS51035</name>
</gene>
<evidence type="ECO:0000256" key="5">
    <source>
        <dbReference type="ARBA" id="ARBA00023239"/>
    </source>
</evidence>
<dbReference type="InterPro" id="IPR036430">
    <property type="entry name" value="RNase_T2-like_sf"/>
</dbReference>
<evidence type="ECO:0000313" key="9">
    <source>
        <dbReference type="EMBL" id="CAB4321767.1"/>
    </source>
</evidence>
<keyword evidence="8" id="KW-0812">Transmembrane</keyword>
<dbReference type="Proteomes" id="UP000507245">
    <property type="component" value="Unassembled WGS sequence"/>
</dbReference>
<name>A0A6J5YBH1_PRUAR</name>
<dbReference type="EMBL" id="CAEKKB010000008">
    <property type="protein sequence ID" value="CAB4321767.1"/>
    <property type="molecule type" value="Genomic_DNA"/>
</dbReference>
<evidence type="ECO:0000256" key="4">
    <source>
        <dbReference type="ARBA" id="ARBA00023180"/>
    </source>
</evidence>
<keyword evidence="3" id="KW-0732">Signal</keyword>
<feature type="transmembrane region" description="Helical" evidence="8">
    <location>
        <begin position="6"/>
        <end position="25"/>
    </location>
</feature>
<keyword evidence="10" id="KW-1185">Reference proteome</keyword>
<keyword evidence="8" id="KW-0472">Membrane</keyword>
<comment type="function">
    <text evidence="6">Self-incompatibility (SI) is the inherited ability of a flowering plant to prevent self-fertilization by discriminating between self and non-self pollen during pollination. In many species, self-incompatibility is controlled by the single, multiallelic locus S.</text>
</comment>
<keyword evidence="2" id="KW-0540">Nuclease</keyword>
<dbReference type="InterPro" id="IPR018188">
    <property type="entry name" value="RNase_T2_His_AS_1"/>
</dbReference>
<evidence type="ECO:0000313" key="10">
    <source>
        <dbReference type="Proteomes" id="UP000507245"/>
    </source>
</evidence>
<evidence type="ECO:0000256" key="1">
    <source>
        <dbReference type="ARBA" id="ARBA00007469"/>
    </source>
</evidence>
<organism evidence="9 10">
    <name type="scientific">Prunus armeniaca</name>
    <name type="common">Apricot</name>
    <name type="synonym">Armeniaca vulgaris</name>
    <dbReference type="NCBI Taxonomy" id="36596"/>
    <lineage>
        <taxon>Eukaryota</taxon>
        <taxon>Viridiplantae</taxon>
        <taxon>Streptophyta</taxon>
        <taxon>Embryophyta</taxon>
        <taxon>Tracheophyta</taxon>
        <taxon>Spermatophyta</taxon>
        <taxon>Magnoliopsida</taxon>
        <taxon>eudicotyledons</taxon>
        <taxon>Gunneridae</taxon>
        <taxon>Pentapetalae</taxon>
        <taxon>rosids</taxon>
        <taxon>fabids</taxon>
        <taxon>Rosales</taxon>
        <taxon>Rosaceae</taxon>
        <taxon>Amygdaloideae</taxon>
        <taxon>Amygdaleae</taxon>
        <taxon>Prunus</taxon>
    </lineage>
</organism>
<dbReference type="Gene3D" id="3.90.730.10">
    <property type="entry name" value="Ribonuclease T2-like"/>
    <property type="match status" value="1"/>
</dbReference>
<protein>
    <submittedName>
        <fullName evidence="9">Uncharacterized protein</fullName>
    </submittedName>
</protein>
<evidence type="ECO:0000256" key="3">
    <source>
        <dbReference type="ARBA" id="ARBA00022729"/>
    </source>
</evidence>
<keyword evidence="5" id="KW-0456">Lyase</keyword>
<keyword evidence="8" id="KW-1133">Transmembrane helix</keyword>
<keyword evidence="2" id="KW-0378">Hydrolase</keyword>
<keyword evidence="4" id="KW-0325">Glycoprotein</keyword>